<evidence type="ECO:0000313" key="2">
    <source>
        <dbReference type="EMBL" id="JAD88929.1"/>
    </source>
</evidence>
<feature type="region of interest" description="Disordered" evidence="1">
    <location>
        <begin position="30"/>
        <end position="59"/>
    </location>
</feature>
<feature type="compositionally biased region" description="Basic and acidic residues" evidence="1">
    <location>
        <begin position="32"/>
        <end position="51"/>
    </location>
</feature>
<organism evidence="2">
    <name type="scientific">Arundo donax</name>
    <name type="common">Giant reed</name>
    <name type="synonym">Donax arundinaceus</name>
    <dbReference type="NCBI Taxonomy" id="35708"/>
    <lineage>
        <taxon>Eukaryota</taxon>
        <taxon>Viridiplantae</taxon>
        <taxon>Streptophyta</taxon>
        <taxon>Embryophyta</taxon>
        <taxon>Tracheophyta</taxon>
        <taxon>Spermatophyta</taxon>
        <taxon>Magnoliopsida</taxon>
        <taxon>Liliopsida</taxon>
        <taxon>Poales</taxon>
        <taxon>Poaceae</taxon>
        <taxon>PACMAD clade</taxon>
        <taxon>Arundinoideae</taxon>
        <taxon>Arundineae</taxon>
        <taxon>Arundo</taxon>
    </lineage>
</organism>
<accession>A0A0A9DK01</accession>
<name>A0A0A9DK01_ARUDO</name>
<sequence length="59" mass="6517">MRRCGSMEQASEDSAVFIEEGSLVLGFLVDGPPRERDGGRDHAHRGQDHELAFSPPLPR</sequence>
<protein>
    <submittedName>
        <fullName evidence="2">Uncharacterized protein</fullName>
    </submittedName>
</protein>
<dbReference type="AlphaFoldDB" id="A0A0A9DK01"/>
<reference evidence="2" key="1">
    <citation type="submission" date="2014-09" db="EMBL/GenBank/DDBJ databases">
        <authorList>
            <person name="Magalhaes I.L.F."/>
            <person name="Oliveira U."/>
            <person name="Santos F.R."/>
            <person name="Vidigal T.H.D.A."/>
            <person name="Brescovit A.D."/>
            <person name="Santos A.J."/>
        </authorList>
    </citation>
    <scope>NUCLEOTIDE SEQUENCE</scope>
    <source>
        <tissue evidence="2">Shoot tissue taken approximately 20 cm above the soil surface</tissue>
    </source>
</reference>
<dbReference type="EMBL" id="GBRH01208966">
    <property type="protein sequence ID" value="JAD88929.1"/>
    <property type="molecule type" value="Transcribed_RNA"/>
</dbReference>
<proteinExistence type="predicted"/>
<reference evidence="2" key="2">
    <citation type="journal article" date="2015" name="Data Brief">
        <title>Shoot transcriptome of the giant reed, Arundo donax.</title>
        <authorList>
            <person name="Barrero R.A."/>
            <person name="Guerrero F.D."/>
            <person name="Moolhuijzen P."/>
            <person name="Goolsby J.A."/>
            <person name="Tidwell J."/>
            <person name="Bellgard S.E."/>
            <person name="Bellgard M.I."/>
        </authorList>
    </citation>
    <scope>NUCLEOTIDE SEQUENCE</scope>
    <source>
        <tissue evidence="2">Shoot tissue taken approximately 20 cm above the soil surface</tissue>
    </source>
</reference>
<evidence type="ECO:0000256" key="1">
    <source>
        <dbReference type="SAM" id="MobiDB-lite"/>
    </source>
</evidence>